<evidence type="ECO:0000259" key="1">
    <source>
        <dbReference type="Pfam" id="PF24322"/>
    </source>
</evidence>
<dbReference type="EMBL" id="JAEPBH010000089">
    <property type="protein sequence ID" value="MBK4717071.1"/>
    <property type="molecule type" value="Genomic_DNA"/>
</dbReference>
<gene>
    <name evidence="2" type="ORF">JJB97_17495</name>
</gene>
<dbReference type="InterPro" id="IPR029058">
    <property type="entry name" value="AB_hydrolase_fold"/>
</dbReference>
<dbReference type="SUPFAM" id="SSF53474">
    <property type="entry name" value="alpha/beta-Hydrolases"/>
    <property type="match status" value="1"/>
</dbReference>
<keyword evidence="3" id="KW-1185">Reference proteome</keyword>
<sequence length="652" mass="73738">MNLEEPGRDLETCMDDNGRPFWNSCASPQSVKVRGDCSFPPHLPGIVIFVHGVNSTGEWYQTAEESLCAGLNIRLGLGDTEYSLRPNIYSCDSPASDNGRRRILTEGRSPVIRFYWGYRSPEGDEGKYTIPLVNINNEDYHQMIADGIPEQDIRKKGPFFWGGGPFQNGTTQLGSLWSEEGFKENLFGVFPVQLVAPDEDRLLTNAPPRKYYAHAAKRLADLMDFIRQEYPRDTISVISHSQGTMIAMAATTLAKRAPDALFILSSPYSLSNKVTDTIALPLGEDSSDNSRHQTLAAIIDKIATQSKPLPVDDYNSLCVGKTLDKKPWKPDVIFKSEKNGEDIPERDNHGRFYIYCNPHDRVMGASPLLSLGWVGLKNNPDGSPHSLMMKYKGHIFQRILARWLPCGDKPNPKTSFTPADGKPFWDDNGDLFTYNNTGYWTVNINGEEVINPIQTREMVDFDETRVGLEELPNEEYGHGWGQLSKKIHDKTGESKPVDDTFKNYINLYPYQQVLTGYEPTTYGARPVYRRETAEERAARVGKYISQPTDHSTLPNSKEFMSRVVAYDLPIGFCDASMNKAFMDQIRTMADWTQGLDPYMEKGILNIPERPAMIHTNTAAQDYKDTYPEQFERYRHENRLFGWEAGGRPVNKG</sequence>
<comment type="caution">
    <text evidence="2">The sequence shown here is derived from an EMBL/GenBank/DDBJ whole genome shotgun (WGS) entry which is preliminary data.</text>
</comment>
<dbReference type="Proteomes" id="UP000659047">
    <property type="component" value="Unassembled WGS sequence"/>
</dbReference>
<reference evidence="2" key="1">
    <citation type="submission" date="2021-01" db="EMBL/GenBank/DDBJ databases">
        <title>Intestinitalea alba gen. nov., sp. nov., a novel genus of the family Enterobacteriaceae, isolated from the gut of the plastic-eating mealworm Tenebrio molitor L.</title>
        <authorList>
            <person name="Yang Y."/>
        </authorList>
    </citation>
    <scope>NUCLEOTIDE SEQUENCE</scope>
    <source>
        <strain evidence="2">BIT-L3</strain>
    </source>
</reference>
<dbReference type="AlphaFoldDB" id="A0A8K0V5A6"/>
<evidence type="ECO:0000313" key="3">
    <source>
        <dbReference type="Proteomes" id="UP000659047"/>
    </source>
</evidence>
<dbReference type="Gene3D" id="3.40.50.1820">
    <property type="entry name" value="alpha/beta hydrolase"/>
    <property type="match status" value="1"/>
</dbReference>
<protein>
    <submittedName>
        <fullName evidence="2">DUF3274 domain-containing protein</fullName>
    </submittedName>
</protein>
<dbReference type="InterPro" id="IPR056221">
    <property type="entry name" value="Tle3_ab_dom"/>
</dbReference>
<organism evidence="2 3">
    <name type="scientific">Tenebrionibacter intestinalis</name>
    <dbReference type="NCBI Taxonomy" id="2799638"/>
    <lineage>
        <taxon>Bacteria</taxon>
        <taxon>Pseudomonadati</taxon>
        <taxon>Pseudomonadota</taxon>
        <taxon>Gammaproteobacteria</taxon>
        <taxon>Enterobacterales</taxon>
        <taxon>Enterobacteriaceae</taxon>
        <taxon>Tenebrionibacter/Tenebrionicola group</taxon>
        <taxon>Tenebrionibacter</taxon>
    </lineage>
</organism>
<feature type="domain" description="T6SS Tle3 phospholipase effector alpha/beta" evidence="1">
    <location>
        <begin position="43"/>
        <end position="376"/>
    </location>
</feature>
<name>A0A8K0V5A6_9ENTR</name>
<evidence type="ECO:0000313" key="2">
    <source>
        <dbReference type="EMBL" id="MBK4717071.1"/>
    </source>
</evidence>
<proteinExistence type="predicted"/>
<dbReference type="Pfam" id="PF24322">
    <property type="entry name" value="Tle3"/>
    <property type="match status" value="1"/>
</dbReference>
<dbReference type="RefSeq" id="WP_238715367.1">
    <property type="nucleotide sequence ID" value="NZ_JAEPBH010000089.1"/>
</dbReference>
<accession>A0A8K0V5A6</accession>